<dbReference type="EMBL" id="LAZR01006700">
    <property type="protein sequence ID" value="KKM90227.1"/>
    <property type="molecule type" value="Genomic_DNA"/>
</dbReference>
<keyword evidence="4" id="KW-0067">ATP-binding</keyword>
<dbReference type="Pfam" id="PF00271">
    <property type="entry name" value="Helicase_C"/>
    <property type="match status" value="1"/>
</dbReference>
<feature type="domain" description="Helicase ATP-binding" evidence="5">
    <location>
        <begin position="125"/>
        <end position="276"/>
    </location>
</feature>
<dbReference type="GO" id="GO:0004386">
    <property type="term" value="F:helicase activity"/>
    <property type="evidence" value="ECO:0007669"/>
    <property type="project" value="UniProtKB-KW"/>
</dbReference>
<dbReference type="InterPro" id="IPR001650">
    <property type="entry name" value="Helicase_C-like"/>
</dbReference>
<dbReference type="GO" id="GO:0005524">
    <property type="term" value="F:ATP binding"/>
    <property type="evidence" value="ECO:0007669"/>
    <property type="project" value="UniProtKB-KW"/>
</dbReference>
<reference evidence="7" key="1">
    <citation type="journal article" date="2015" name="Nature">
        <title>Complex archaea that bridge the gap between prokaryotes and eukaryotes.</title>
        <authorList>
            <person name="Spang A."/>
            <person name="Saw J.H."/>
            <person name="Jorgensen S.L."/>
            <person name="Zaremba-Niedzwiedzka K."/>
            <person name="Martijn J."/>
            <person name="Lind A.E."/>
            <person name="van Eijk R."/>
            <person name="Schleper C."/>
            <person name="Guy L."/>
            <person name="Ettema T.J."/>
        </authorList>
    </citation>
    <scope>NUCLEOTIDE SEQUENCE</scope>
</reference>
<gene>
    <name evidence="7" type="ORF">LCGC14_1240770</name>
</gene>
<evidence type="ECO:0000259" key="6">
    <source>
        <dbReference type="PROSITE" id="PS51194"/>
    </source>
</evidence>
<evidence type="ECO:0008006" key="8">
    <source>
        <dbReference type="Google" id="ProtNLM"/>
    </source>
</evidence>
<dbReference type="GO" id="GO:0016787">
    <property type="term" value="F:hydrolase activity"/>
    <property type="evidence" value="ECO:0007669"/>
    <property type="project" value="UniProtKB-KW"/>
</dbReference>
<dbReference type="PANTHER" id="PTHR11274">
    <property type="entry name" value="RAD25/XP-B DNA REPAIR HELICASE"/>
    <property type="match status" value="1"/>
</dbReference>
<keyword evidence="2" id="KW-0378">Hydrolase</keyword>
<keyword evidence="1" id="KW-0547">Nucleotide-binding</keyword>
<proteinExistence type="predicted"/>
<evidence type="ECO:0000256" key="4">
    <source>
        <dbReference type="ARBA" id="ARBA00022840"/>
    </source>
</evidence>
<dbReference type="InterPro" id="IPR006935">
    <property type="entry name" value="Helicase/UvrB_N"/>
</dbReference>
<protein>
    <recommendedName>
        <fullName evidence="8">Helicase ATP-binding domain-containing protein</fullName>
    </recommendedName>
</protein>
<dbReference type="InterPro" id="IPR027417">
    <property type="entry name" value="P-loop_NTPase"/>
</dbReference>
<name>A0A0F9PA38_9ZZZZ</name>
<comment type="caution">
    <text evidence="7">The sequence shown here is derived from an EMBL/GenBank/DDBJ whole genome shotgun (WGS) entry which is preliminary data.</text>
</comment>
<dbReference type="AlphaFoldDB" id="A0A0F9PA38"/>
<dbReference type="InterPro" id="IPR014001">
    <property type="entry name" value="Helicase_ATP-bd"/>
</dbReference>
<evidence type="ECO:0000256" key="2">
    <source>
        <dbReference type="ARBA" id="ARBA00022801"/>
    </source>
</evidence>
<keyword evidence="3" id="KW-0347">Helicase</keyword>
<sequence length="471" mass="52463">MVRQLIHKPTMTLPVLPSIAIQEHALYCKADSTLVPDIAEALKFIRPHAKPTQFGTKIKQEDAYYIHRGSGKFLYGLMDRATAHLGAIGRQFNITGMQNVHFPAGQEQEAKLNGITFRQDQVDLIRSILRSMRGVIVSPTGSGKTLIALGAVSCWPEARALILVHRLDILKQFEERAAMYLPGITQQTIKGGKHPVLTAQLVMSTIQSIYKYPMEEIYSKFDIMICDECHHVSDRKSQFGDFMLYNIAPVKIGFTATVPDDQTRVLAMEGILGPVIGQLTEEEGRRRGIVAKPYVTLITVPYDHDIGSHTTYKALYDAGIVNNRARNARITKLAKERASRGLTSLTIIRTIKHGEILEDFAKRLGLNSLFVYSGTTGGMRDKAVHALNSKEVANVICTDVWREGIDIPTLNCVIMAASGKSPLQTRQGVGRGTRATEGKDSMEIIDFLDPYKYLARHAVLRLIVYVEQGWM</sequence>
<dbReference type="PROSITE" id="PS51192">
    <property type="entry name" value="HELICASE_ATP_BIND_1"/>
    <property type="match status" value="1"/>
</dbReference>
<dbReference type="InterPro" id="IPR050615">
    <property type="entry name" value="ATP-dep_DNA_Helicase"/>
</dbReference>
<dbReference type="SMART" id="SM00487">
    <property type="entry name" value="DEXDc"/>
    <property type="match status" value="1"/>
</dbReference>
<organism evidence="7">
    <name type="scientific">marine sediment metagenome</name>
    <dbReference type="NCBI Taxonomy" id="412755"/>
    <lineage>
        <taxon>unclassified sequences</taxon>
        <taxon>metagenomes</taxon>
        <taxon>ecological metagenomes</taxon>
    </lineage>
</organism>
<dbReference type="SUPFAM" id="SSF52540">
    <property type="entry name" value="P-loop containing nucleoside triphosphate hydrolases"/>
    <property type="match status" value="1"/>
</dbReference>
<evidence type="ECO:0000256" key="1">
    <source>
        <dbReference type="ARBA" id="ARBA00022741"/>
    </source>
</evidence>
<dbReference type="SMART" id="SM00490">
    <property type="entry name" value="HELICc"/>
    <property type="match status" value="1"/>
</dbReference>
<evidence type="ECO:0000256" key="3">
    <source>
        <dbReference type="ARBA" id="ARBA00022806"/>
    </source>
</evidence>
<dbReference type="GO" id="GO:0003677">
    <property type="term" value="F:DNA binding"/>
    <property type="evidence" value="ECO:0007669"/>
    <property type="project" value="InterPro"/>
</dbReference>
<dbReference type="Gene3D" id="3.40.50.300">
    <property type="entry name" value="P-loop containing nucleotide triphosphate hydrolases"/>
    <property type="match status" value="2"/>
</dbReference>
<evidence type="ECO:0000313" key="7">
    <source>
        <dbReference type="EMBL" id="KKM90227.1"/>
    </source>
</evidence>
<dbReference type="PROSITE" id="PS51194">
    <property type="entry name" value="HELICASE_CTER"/>
    <property type="match status" value="1"/>
</dbReference>
<evidence type="ECO:0000259" key="5">
    <source>
        <dbReference type="PROSITE" id="PS51192"/>
    </source>
</evidence>
<dbReference type="PANTHER" id="PTHR11274:SF0">
    <property type="entry name" value="GENERAL TRANSCRIPTION AND DNA REPAIR FACTOR IIH HELICASE SUBUNIT XPB"/>
    <property type="match status" value="1"/>
</dbReference>
<feature type="domain" description="Helicase C-terminal" evidence="6">
    <location>
        <begin position="325"/>
        <end position="471"/>
    </location>
</feature>
<accession>A0A0F9PA38</accession>
<dbReference type="Pfam" id="PF04851">
    <property type="entry name" value="ResIII"/>
    <property type="match status" value="1"/>
</dbReference>